<organism evidence="2 3">
    <name type="scientific">Cohnella ginsengisoli</name>
    <dbReference type="NCBI Taxonomy" id="425004"/>
    <lineage>
        <taxon>Bacteria</taxon>
        <taxon>Bacillati</taxon>
        <taxon>Bacillota</taxon>
        <taxon>Bacilli</taxon>
        <taxon>Bacillales</taxon>
        <taxon>Paenibacillaceae</taxon>
        <taxon>Cohnella</taxon>
    </lineage>
</organism>
<accession>A0A9X4QQ58</accession>
<proteinExistence type="predicted"/>
<evidence type="ECO:0000313" key="2">
    <source>
        <dbReference type="EMBL" id="MDG0794242.1"/>
    </source>
</evidence>
<comment type="caution">
    <text evidence="2">The sequence shown here is derived from an EMBL/GenBank/DDBJ whole genome shotgun (WGS) entry which is preliminary data.</text>
</comment>
<protein>
    <submittedName>
        <fullName evidence="2">Uncharacterized protein</fullName>
    </submittedName>
</protein>
<name>A0A9X4QQ58_9BACL</name>
<dbReference type="Proteomes" id="UP001153387">
    <property type="component" value="Unassembled WGS sequence"/>
</dbReference>
<evidence type="ECO:0000256" key="1">
    <source>
        <dbReference type="SAM" id="MobiDB-lite"/>
    </source>
</evidence>
<evidence type="ECO:0000313" key="3">
    <source>
        <dbReference type="Proteomes" id="UP001153387"/>
    </source>
</evidence>
<dbReference type="EMBL" id="JAPDHZ010000006">
    <property type="protein sequence ID" value="MDG0794242.1"/>
    <property type="molecule type" value="Genomic_DNA"/>
</dbReference>
<reference evidence="2 3" key="1">
    <citation type="submission" date="2022-10" db="EMBL/GenBank/DDBJ databases">
        <title>Comparative genomic analysis of Cohnella hashimotonis sp. nov., isolated from the International Space Station.</title>
        <authorList>
            <person name="Simpson A."/>
            <person name="Venkateswaran K."/>
        </authorList>
    </citation>
    <scope>NUCLEOTIDE SEQUENCE [LARGE SCALE GENOMIC DNA]</scope>
    <source>
        <strain evidence="2 3">DSM 18997</strain>
    </source>
</reference>
<dbReference type="AlphaFoldDB" id="A0A9X4QQ58"/>
<sequence length="40" mass="4377">MSFPISLDFLTWDREYAASASPHSKTARVSGADSHKAKPI</sequence>
<feature type="region of interest" description="Disordered" evidence="1">
    <location>
        <begin position="18"/>
        <end position="40"/>
    </location>
</feature>
<gene>
    <name evidence="2" type="ORF">OMP38_27945</name>
</gene>
<keyword evidence="3" id="KW-1185">Reference proteome</keyword>